<feature type="region of interest" description="Disordered" evidence="1">
    <location>
        <begin position="469"/>
        <end position="499"/>
    </location>
</feature>
<dbReference type="EMBL" id="CM014085">
    <property type="protein sequence ID" value="TKS74379.1"/>
    <property type="molecule type" value="Genomic_DNA"/>
</dbReference>
<keyword evidence="2" id="KW-0675">Receptor</keyword>
<organism evidence="2 3">
    <name type="scientific">Collichthys lucidus</name>
    <name type="common">Big head croaker</name>
    <name type="synonym">Sciaena lucida</name>
    <dbReference type="NCBI Taxonomy" id="240159"/>
    <lineage>
        <taxon>Eukaryota</taxon>
        <taxon>Metazoa</taxon>
        <taxon>Chordata</taxon>
        <taxon>Craniata</taxon>
        <taxon>Vertebrata</taxon>
        <taxon>Euteleostomi</taxon>
        <taxon>Actinopterygii</taxon>
        <taxon>Neopterygii</taxon>
        <taxon>Teleostei</taxon>
        <taxon>Neoteleostei</taxon>
        <taxon>Acanthomorphata</taxon>
        <taxon>Eupercaria</taxon>
        <taxon>Sciaenidae</taxon>
        <taxon>Collichthys</taxon>
    </lineage>
</organism>
<dbReference type="InterPro" id="IPR013783">
    <property type="entry name" value="Ig-like_fold"/>
</dbReference>
<dbReference type="AlphaFoldDB" id="A0A4U5UIE9"/>
<dbReference type="InterPro" id="IPR053073">
    <property type="entry name" value="IL11/IL27_subunit_beta"/>
</dbReference>
<evidence type="ECO:0000313" key="3">
    <source>
        <dbReference type="Proteomes" id="UP000298787"/>
    </source>
</evidence>
<name>A0A4U5UIE9_COLLU</name>
<evidence type="ECO:0000256" key="1">
    <source>
        <dbReference type="SAM" id="MobiDB-lite"/>
    </source>
</evidence>
<evidence type="ECO:0000313" key="2">
    <source>
        <dbReference type="EMBL" id="TKS74379.1"/>
    </source>
</evidence>
<sequence length="532" mass="60840">MDSHTLKNYLPLYLMETCCRSLHGFVVVFLFFTSVSKGSACEAPSSPQCFRRKADESIYICEWTMNRTGSDVTFDLYFNQSSTYSSNEKKFGGFKETSAQIIEEVLIKHRPIVIWVVARVGKSSCTSARRSVELRQTDHLTVVNLLKDTAYRVQIRHRSHLARNPLWSDWSPVVIVPAELEQKPEVTMTTRLTNGTRKVILTWKPMPHAAAVTGVTYLLTDTQSLHGCPCMRRTYQINSNKYTTYVSYSAVNITVMAKNAAGFSPPKIIQISAKPDVDLKACDKLLLDDKTLKKKKTCHELYKLQDGDSRPENVITLTARMKKKQREEIRKTIQDYVRYLYFEHICDERKPRTIKMCLFYQKEGVPLSEPQHFTPFDETQTSVSLSWKWIPSVAQQSFLTHYSLCIVKISSQDEPTDFTPYQPETQEMLEGKEEVHELTLCQLRPEGKCVIEDAGETIIFRREWDDGIDEDLENERGDSRMSGGTSDECLGPGSTDQALRSCREGETTDLDNEISMLIYRNGLVFDVKVDSP</sequence>
<gene>
    <name evidence="2" type="ORF">D9C73_008461</name>
</gene>
<dbReference type="PANTHER" id="PTHR48483:SF1">
    <property type="entry name" value="INTERLEUKIN-12 RECEPTOR SUBUNIT BETA-1-RELATED"/>
    <property type="match status" value="1"/>
</dbReference>
<dbReference type="PANTHER" id="PTHR48483">
    <property type="entry name" value="INTERLEUKIN-27 SUBUNIT BETA"/>
    <property type="match status" value="1"/>
</dbReference>
<dbReference type="Gene3D" id="2.60.40.10">
    <property type="entry name" value="Immunoglobulins"/>
    <property type="match status" value="3"/>
</dbReference>
<dbReference type="SUPFAM" id="SSF49265">
    <property type="entry name" value="Fibronectin type III"/>
    <property type="match status" value="2"/>
</dbReference>
<accession>A0A4U5UIE9</accession>
<proteinExistence type="predicted"/>
<reference evidence="2 3" key="1">
    <citation type="submission" date="2019-01" db="EMBL/GenBank/DDBJ databases">
        <title>Genome Assembly of Collichthys lucidus.</title>
        <authorList>
            <person name="Cai M."/>
            <person name="Xiao S."/>
        </authorList>
    </citation>
    <scope>NUCLEOTIDE SEQUENCE [LARGE SCALE GENOMIC DNA]</scope>
    <source>
        <strain evidence="2">JT15FE1705JMU</strain>
        <tissue evidence="2">Muscle</tissue>
    </source>
</reference>
<dbReference type="Proteomes" id="UP000298787">
    <property type="component" value="Chromosome 8"/>
</dbReference>
<keyword evidence="3" id="KW-1185">Reference proteome</keyword>
<dbReference type="InterPro" id="IPR036116">
    <property type="entry name" value="FN3_sf"/>
</dbReference>
<protein>
    <submittedName>
        <fullName evidence="2">Leukemia inhibitory factor receptor</fullName>
    </submittedName>
</protein>
<dbReference type="STRING" id="240159.A0A4U5UIE9"/>